<organism evidence="4 5">
    <name type="scientific">Candidatus Omnitrophus magneticus</name>
    <dbReference type="NCBI Taxonomy" id="1609969"/>
    <lineage>
        <taxon>Bacteria</taxon>
        <taxon>Pseudomonadati</taxon>
        <taxon>Candidatus Omnitrophota</taxon>
        <taxon>Candidatus Omnitrophus</taxon>
    </lineage>
</organism>
<evidence type="ECO:0000313" key="4">
    <source>
        <dbReference type="EMBL" id="KJJ83238.1"/>
    </source>
</evidence>
<gene>
    <name evidence="4" type="ORF">OMAG_002912</name>
</gene>
<evidence type="ECO:0000256" key="1">
    <source>
        <dbReference type="ARBA" id="ARBA00022670"/>
    </source>
</evidence>
<evidence type="ECO:0000256" key="3">
    <source>
        <dbReference type="ARBA" id="ARBA00038374"/>
    </source>
</evidence>
<comment type="caution">
    <text evidence="4">The sequence shown here is derived from an EMBL/GenBank/DDBJ whole genome shotgun (WGS) entry which is preliminary data.</text>
</comment>
<dbReference type="PANTHER" id="PTHR30217">
    <property type="entry name" value="PEPTIDASE U32 FAMILY"/>
    <property type="match status" value="1"/>
</dbReference>
<protein>
    <submittedName>
        <fullName evidence="4">Collagenase</fullName>
    </submittedName>
</protein>
<dbReference type="GO" id="GO:0006508">
    <property type="term" value="P:proteolysis"/>
    <property type="evidence" value="ECO:0007669"/>
    <property type="project" value="UniProtKB-KW"/>
</dbReference>
<dbReference type="AlphaFoldDB" id="A0A0F0CIX3"/>
<dbReference type="PANTHER" id="PTHR30217:SF6">
    <property type="entry name" value="TRNA HYDROXYLATION PROTEIN P"/>
    <property type="match status" value="1"/>
</dbReference>
<accession>A0A0F0CIX3</accession>
<dbReference type="EMBL" id="JYNY01000634">
    <property type="protein sequence ID" value="KJJ83238.1"/>
    <property type="molecule type" value="Genomic_DNA"/>
</dbReference>
<dbReference type="PROSITE" id="PS01276">
    <property type="entry name" value="PEPTIDASE_U32"/>
    <property type="match status" value="1"/>
</dbReference>
<name>A0A0F0CIX3_9BACT</name>
<reference evidence="4 5" key="1">
    <citation type="submission" date="2015-02" db="EMBL/GenBank/DDBJ databases">
        <title>Single-cell genomics of uncultivated deep-branching MTB reveals a conserved set of magnetosome genes.</title>
        <authorList>
            <person name="Kolinko S."/>
            <person name="Richter M."/>
            <person name="Glockner F.O."/>
            <person name="Brachmann A."/>
            <person name="Schuler D."/>
        </authorList>
    </citation>
    <scope>NUCLEOTIDE SEQUENCE [LARGE SCALE GENOMIC DNA]</scope>
    <source>
        <strain evidence="4">SKK-01</strain>
    </source>
</reference>
<dbReference type="InterPro" id="IPR051454">
    <property type="entry name" value="RNA/ubiquinone_mod_enzymes"/>
</dbReference>
<sequence>MNYYPELIAPAGDWACLTSAVKSGADSVYFGVKGLNMRARASNFDLMEMPKIMKFLHDNGKKGYLSLNVLIYDNEINKVKKILDKAKSTGVDAVILWDMAVLNLAKKMGLEIHLSTQASVSNFEAFSFYASLGVSKIVLARECSIKDIKNITLKIKEKNISCGIEVFIHGAMCVGISGRCFMSQYTFGKSANRGECLQPCRRLFTIVDAEKEVSFLAGKNFLMSPKDLCGIYFIDRLINLGVSAFKIEGRARSSDYVKIATSVYRRAIDLCLNGDYSDKEKILLEKKLKKVYNRGFSSGFYDGTPGGKEFSRELKNEYEKIYIGEVVKFYKKISVAEIILRAGNLNTGDEILISGKNTPAEFFKVSEIEKNHKKFSSAVKGEKIAVKISFLARPNDKVFLWRPVVVV</sequence>
<dbReference type="Pfam" id="PF01136">
    <property type="entry name" value="Peptidase_U32"/>
    <property type="match status" value="1"/>
</dbReference>
<proteinExistence type="inferred from homology"/>
<keyword evidence="2" id="KW-0378">Hydrolase</keyword>
<dbReference type="InterPro" id="IPR009000">
    <property type="entry name" value="Transl_B-barrel_sf"/>
</dbReference>
<dbReference type="InterPro" id="IPR001539">
    <property type="entry name" value="Peptidase_U32"/>
</dbReference>
<evidence type="ECO:0000313" key="5">
    <source>
        <dbReference type="Proteomes" id="UP000033428"/>
    </source>
</evidence>
<dbReference type="SUPFAM" id="SSF50447">
    <property type="entry name" value="Translation proteins"/>
    <property type="match status" value="1"/>
</dbReference>
<comment type="similarity">
    <text evidence="3">Belongs to the peptidase U32 family.</text>
</comment>
<keyword evidence="1" id="KW-0645">Protease</keyword>
<dbReference type="GO" id="GO:0008233">
    <property type="term" value="F:peptidase activity"/>
    <property type="evidence" value="ECO:0007669"/>
    <property type="project" value="UniProtKB-KW"/>
</dbReference>
<keyword evidence="5" id="KW-1185">Reference proteome</keyword>
<evidence type="ECO:0000256" key="2">
    <source>
        <dbReference type="ARBA" id="ARBA00022801"/>
    </source>
</evidence>
<dbReference type="Proteomes" id="UP000033428">
    <property type="component" value="Unassembled WGS sequence"/>
</dbReference>